<sequence length="112" mass="12082">MSLLPVLCRTVLVVMHALQLTRYYNYPYTSTSSAEMALMVTDLSTLGLATEGLEVCYETRGCNDWAELCRSGVPGSPEGCRFSLSTPFSPPPYPPPSPPPTNTSQPTPQAAP</sequence>
<evidence type="ECO:0000313" key="3">
    <source>
        <dbReference type="EMBL" id="EFJ51269.1"/>
    </source>
</evidence>
<dbReference type="AlphaFoldDB" id="D8TMJ9"/>
<feature type="region of interest" description="Disordered" evidence="1">
    <location>
        <begin position="81"/>
        <end position="112"/>
    </location>
</feature>
<gene>
    <name evidence="3" type="ORF">VOLCADRAFT_87908</name>
</gene>
<organism evidence="4">
    <name type="scientific">Volvox carteri f. nagariensis</name>
    <dbReference type="NCBI Taxonomy" id="3068"/>
    <lineage>
        <taxon>Eukaryota</taxon>
        <taxon>Viridiplantae</taxon>
        <taxon>Chlorophyta</taxon>
        <taxon>core chlorophytes</taxon>
        <taxon>Chlorophyceae</taxon>
        <taxon>CS clade</taxon>
        <taxon>Chlamydomonadales</taxon>
        <taxon>Volvocaceae</taxon>
        <taxon>Volvox</taxon>
    </lineage>
</organism>
<evidence type="ECO:0000256" key="1">
    <source>
        <dbReference type="SAM" id="MobiDB-lite"/>
    </source>
</evidence>
<reference evidence="3 4" key="1">
    <citation type="journal article" date="2010" name="Science">
        <title>Genomic analysis of organismal complexity in the multicellular green alga Volvox carteri.</title>
        <authorList>
            <person name="Prochnik S.E."/>
            <person name="Umen J."/>
            <person name="Nedelcu A.M."/>
            <person name="Hallmann A."/>
            <person name="Miller S.M."/>
            <person name="Nishii I."/>
            <person name="Ferris P."/>
            <person name="Kuo A."/>
            <person name="Mitros T."/>
            <person name="Fritz-Laylin L.K."/>
            <person name="Hellsten U."/>
            <person name="Chapman J."/>
            <person name="Simakov O."/>
            <person name="Rensing S.A."/>
            <person name="Terry A."/>
            <person name="Pangilinan J."/>
            <person name="Kapitonov V."/>
            <person name="Jurka J."/>
            <person name="Salamov A."/>
            <person name="Shapiro H."/>
            <person name="Schmutz J."/>
            <person name="Grimwood J."/>
            <person name="Lindquist E."/>
            <person name="Lucas S."/>
            <person name="Grigoriev I.V."/>
            <person name="Schmitt R."/>
            <person name="Kirk D."/>
            <person name="Rokhsar D.S."/>
        </authorList>
    </citation>
    <scope>NUCLEOTIDE SEQUENCE [LARGE SCALE GENOMIC DNA]</scope>
    <source>
        <strain evidence="4">f. Nagariensis / Eve</strain>
    </source>
</reference>
<keyword evidence="4" id="KW-1185">Reference proteome</keyword>
<dbReference type="InParanoid" id="D8TMJ9"/>
<keyword evidence="2" id="KW-0732">Signal</keyword>
<accession>D8TMJ9</accession>
<feature type="signal peptide" evidence="2">
    <location>
        <begin position="1"/>
        <end position="23"/>
    </location>
</feature>
<dbReference type="RefSeq" id="XP_002947736.1">
    <property type="nucleotide sequence ID" value="XM_002947690.1"/>
</dbReference>
<feature type="chain" id="PRO_5003123703" description="Pherophorin domain-containing protein" evidence="2">
    <location>
        <begin position="24"/>
        <end position="112"/>
    </location>
</feature>
<evidence type="ECO:0000313" key="4">
    <source>
        <dbReference type="Proteomes" id="UP000001058"/>
    </source>
</evidence>
<feature type="compositionally biased region" description="Low complexity" evidence="1">
    <location>
        <begin position="102"/>
        <end position="112"/>
    </location>
</feature>
<protein>
    <recommendedName>
        <fullName evidence="5">Pherophorin domain-containing protein</fullName>
    </recommendedName>
</protein>
<dbReference type="OrthoDB" id="549698at2759"/>
<name>D8TMJ9_VOLCA</name>
<dbReference type="Proteomes" id="UP000001058">
    <property type="component" value="Unassembled WGS sequence"/>
</dbReference>
<evidence type="ECO:0000256" key="2">
    <source>
        <dbReference type="SAM" id="SignalP"/>
    </source>
</evidence>
<evidence type="ECO:0008006" key="5">
    <source>
        <dbReference type="Google" id="ProtNLM"/>
    </source>
</evidence>
<dbReference type="EMBL" id="GL378328">
    <property type="protein sequence ID" value="EFJ51269.1"/>
    <property type="molecule type" value="Genomic_DNA"/>
</dbReference>
<dbReference type="GeneID" id="9620698"/>
<dbReference type="KEGG" id="vcn:VOLCADRAFT_87908"/>
<proteinExistence type="predicted"/>
<feature type="compositionally biased region" description="Pro residues" evidence="1">
    <location>
        <begin position="88"/>
        <end position="101"/>
    </location>
</feature>